<dbReference type="Proteomes" id="UP001162029">
    <property type="component" value="Unassembled WGS sequence"/>
</dbReference>
<accession>A0AAV0TW48</accession>
<reference evidence="1" key="1">
    <citation type="submission" date="2022-12" db="EMBL/GenBank/DDBJ databases">
        <authorList>
            <person name="Webb A."/>
        </authorList>
    </citation>
    <scope>NUCLEOTIDE SEQUENCE</scope>
    <source>
        <strain evidence="1">Pd1</strain>
    </source>
</reference>
<dbReference type="EMBL" id="CANTFM010000709">
    <property type="protein sequence ID" value="CAI5728530.1"/>
    <property type="molecule type" value="Genomic_DNA"/>
</dbReference>
<name>A0AAV0TW48_9STRA</name>
<protein>
    <submittedName>
        <fullName evidence="1">Uncharacterized protein</fullName>
    </submittedName>
</protein>
<organism evidence="1 2">
    <name type="scientific">Peronospora destructor</name>
    <dbReference type="NCBI Taxonomy" id="86335"/>
    <lineage>
        <taxon>Eukaryota</taxon>
        <taxon>Sar</taxon>
        <taxon>Stramenopiles</taxon>
        <taxon>Oomycota</taxon>
        <taxon>Peronosporomycetes</taxon>
        <taxon>Peronosporales</taxon>
        <taxon>Peronosporaceae</taxon>
        <taxon>Peronospora</taxon>
    </lineage>
</organism>
<keyword evidence="2" id="KW-1185">Reference proteome</keyword>
<dbReference type="AlphaFoldDB" id="A0AAV0TW48"/>
<proteinExistence type="predicted"/>
<evidence type="ECO:0000313" key="1">
    <source>
        <dbReference type="EMBL" id="CAI5728530.1"/>
    </source>
</evidence>
<comment type="caution">
    <text evidence="1">The sequence shown here is derived from an EMBL/GenBank/DDBJ whole genome shotgun (WGS) entry which is preliminary data.</text>
</comment>
<gene>
    <name evidence="1" type="ORF">PDE001_LOCUS4047</name>
</gene>
<evidence type="ECO:0000313" key="2">
    <source>
        <dbReference type="Proteomes" id="UP001162029"/>
    </source>
</evidence>
<sequence length="100" mass="11357">MESAVEEAFERCKYCSLFMAGKGCSTCTCGRSNNTYNEFTRGALRISDRDDRLNGVEETLLLEVGVLHSSDWLWSHAWMADIIVAWLKEQAKSNEVIITF</sequence>